<dbReference type="CDD" id="cd02440">
    <property type="entry name" value="AdoMet_MTases"/>
    <property type="match status" value="1"/>
</dbReference>
<reference evidence="2 3" key="1">
    <citation type="submission" date="2020-08" db="EMBL/GenBank/DDBJ databases">
        <title>Genomic Encyclopedia of Type Strains, Phase IV (KMG-IV): sequencing the most valuable type-strain genomes for metagenomic binning, comparative biology and taxonomic classification.</title>
        <authorList>
            <person name="Goeker M."/>
        </authorList>
    </citation>
    <scope>NUCLEOTIDE SEQUENCE [LARGE SCALE GENOMIC DNA]</scope>
    <source>
        <strain evidence="2 3">DSM 103737</strain>
    </source>
</reference>
<dbReference type="InterPro" id="IPR029063">
    <property type="entry name" value="SAM-dependent_MTases_sf"/>
</dbReference>
<evidence type="ECO:0000259" key="1">
    <source>
        <dbReference type="Pfam" id="PF13649"/>
    </source>
</evidence>
<dbReference type="PANTHER" id="PTHR42912">
    <property type="entry name" value="METHYLTRANSFERASE"/>
    <property type="match status" value="1"/>
</dbReference>
<evidence type="ECO:0000313" key="2">
    <source>
        <dbReference type="EMBL" id="MBB4018917.1"/>
    </source>
</evidence>
<sequence length="280" mass="32646">MCTLLSRSAGRTTDPNQAAYRARSVVSRYRRAEELQPAEAEVLEMLRDRISNKRILDIGVGGGRTTPYLLDISRDYIGIDYSPEMVRMCREAFPGVSFQLRDARYMDDFEEGSFDFILFSFNGIDYVDHESRLMILRNCHRLLSIDGSFAFSTHNRRADIRKAWDITRFRRERFRNPLAAAKTLAAYVAGMTFHMARARHEEFHQTYAIINDQAHLFRLMTYYIAIEDQITQLHSVGFDRVLPFGIDGKVVPEADYEHCRDRWIYYLCRRALLSPPHSAH</sequence>
<protein>
    <submittedName>
        <fullName evidence="2">SAM-dependent methyltransferase</fullName>
    </submittedName>
</protein>
<dbReference type="Gene3D" id="3.40.50.150">
    <property type="entry name" value="Vaccinia Virus protein VP39"/>
    <property type="match status" value="1"/>
</dbReference>
<dbReference type="InterPro" id="IPR050508">
    <property type="entry name" value="Methyltransf_Superfamily"/>
</dbReference>
<keyword evidence="2" id="KW-0808">Transferase</keyword>
<gene>
    <name evidence="2" type="ORF">GGR16_003964</name>
</gene>
<dbReference type="EMBL" id="JACIEN010000005">
    <property type="protein sequence ID" value="MBB4018917.1"/>
    <property type="molecule type" value="Genomic_DNA"/>
</dbReference>
<dbReference type="RefSeq" id="WP_183317699.1">
    <property type="nucleotide sequence ID" value="NZ_JACIEN010000005.1"/>
</dbReference>
<dbReference type="InterPro" id="IPR041698">
    <property type="entry name" value="Methyltransf_25"/>
</dbReference>
<organism evidence="2 3">
    <name type="scientific">Chelatococcus caeni</name>
    <dbReference type="NCBI Taxonomy" id="1348468"/>
    <lineage>
        <taxon>Bacteria</taxon>
        <taxon>Pseudomonadati</taxon>
        <taxon>Pseudomonadota</taxon>
        <taxon>Alphaproteobacteria</taxon>
        <taxon>Hyphomicrobiales</taxon>
        <taxon>Chelatococcaceae</taxon>
        <taxon>Chelatococcus</taxon>
    </lineage>
</organism>
<keyword evidence="3" id="KW-1185">Reference proteome</keyword>
<comment type="caution">
    <text evidence="2">The sequence shown here is derived from an EMBL/GenBank/DDBJ whole genome shotgun (WGS) entry which is preliminary data.</text>
</comment>
<evidence type="ECO:0000313" key="3">
    <source>
        <dbReference type="Proteomes" id="UP000577362"/>
    </source>
</evidence>
<dbReference type="GO" id="GO:0008168">
    <property type="term" value="F:methyltransferase activity"/>
    <property type="evidence" value="ECO:0007669"/>
    <property type="project" value="UniProtKB-KW"/>
</dbReference>
<dbReference type="GO" id="GO:0032259">
    <property type="term" value="P:methylation"/>
    <property type="evidence" value="ECO:0007669"/>
    <property type="project" value="UniProtKB-KW"/>
</dbReference>
<proteinExistence type="predicted"/>
<dbReference type="AlphaFoldDB" id="A0A840C9C1"/>
<dbReference type="SUPFAM" id="SSF53335">
    <property type="entry name" value="S-adenosyl-L-methionine-dependent methyltransferases"/>
    <property type="match status" value="1"/>
</dbReference>
<accession>A0A840C9C1</accession>
<feature type="domain" description="Methyltransferase" evidence="1">
    <location>
        <begin position="55"/>
        <end position="147"/>
    </location>
</feature>
<dbReference type="Proteomes" id="UP000577362">
    <property type="component" value="Unassembled WGS sequence"/>
</dbReference>
<dbReference type="Pfam" id="PF13649">
    <property type="entry name" value="Methyltransf_25"/>
    <property type="match status" value="1"/>
</dbReference>
<keyword evidence="2" id="KW-0489">Methyltransferase</keyword>
<name>A0A840C9C1_9HYPH</name>